<accession>A0AAD8EFL7</accession>
<evidence type="ECO:0000313" key="2">
    <source>
        <dbReference type="Proteomes" id="UP001233999"/>
    </source>
</evidence>
<feature type="non-terminal residue" evidence="1">
    <location>
        <position position="66"/>
    </location>
</feature>
<comment type="caution">
    <text evidence="1">The sequence shown here is derived from an EMBL/GenBank/DDBJ whole genome shotgun (WGS) entry which is preliminary data.</text>
</comment>
<gene>
    <name evidence="1" type="ORF">L9F63_017961</name>
</gene>
<protein>
    <submittedName>
        <fullName evidence="1">Uncharacterized protein</fullName>
    </submittedName>
</protein>
<proteinExistence type="predicted"/>
<reference evidence="1" key="2">
    <citation type="submission" date="2023-05" db="EMBL/GenBank/DDBJ databases">
        <authorList>
            <person name="Fouks B."/>
        </authorList>
    </citation>
    <scope>NUCLEOTIDE SEQUENCE</scope>
    <source>
        <strain evidence="1">Stay&amp;Tobe</strain>
        <tissue evidence="1">Testes</tissue>
    </source>
</reference>
<dbReference type="AlphaFoldDB" id="A0AAD8EFL7"/>
<reference evidence="1" key="1">
    <citation type="journal article" date="2023" name="IScience">
        <title>Live-bearing cockroach genome reveals convergent evolutionary mechanisms linked to viviparity in insects and beyond.</title>
        <authorList>
            <person name="Fouks B."/>
            <person name="Harrison M.C."/>
            <person name="Mikhailova A.A."/>
            <person name="Marchal E."/>
            <person name="English S."/>
            <person name="Carruthers M."/>
            <person name="Jennings E.C."/>
            <person name="Chiamaka E.L."/>
            <person name="Frigard R.A."/>
            <person name="Pippel M."/>
            <person name="Attardo G.M."/>
            <person name="Benoit J.B."/>
            <person name="Bornberg-Bauer E."/>
            <person name="Tobe S.S."/>
        </authorList>
    </citation>
    <scope>NUCLEOTIDE SEQUENCE</scope>
    <source>
        <strain evidence="1">Stay&amp;Tobe</strain>
    </source>
</reference>
<dbReference type="EMBL" id="JASPKZ010005310">
    <property type="protein sequence ID" value="KAJ9588745.1"/>
    <property type="molecule type" value="Genomic_DNA"/>
</dbReference>
<organism evidence="1 2">
    <name type="scientific">Diploptera punctata</name>
    <name type="common">Pacific beetle cockroach</name>
    <dbReference type="NCBI Taxonomy" id="6984"/>
    <lineage>
        <taxon>Eukaryota</taxon>
        <taxon>Metazoa</taxon>
        <taxon>Ecdysozoa</taxon>
        <taxon>Arthropoda</taxon>
        <taxon>Hexapoda</taxon>
        <taxon>Insecta</taxon>
        <taxon>Pterygota</taxon>
        <taxon>Neoptera</taxon>
        <taxon>Polyneoptera</taxon>
        <taxon>Dictyoptera</taxon>
        <taxon>Blattodea</taxon>
        <taxon>Blaberoidea</taxon>
        <taxon>Blaberidae</taxon>
        <taxon>Diplopterinae</taxon>
        <taxon>Diploptera</taxon>
    </lineage>
</organism>
<evidence type="ECO:0000313" key="1">
    <source>
        <dbReference type="EMBL" id="KAJ9588745.1"/>
    </source>
</evidence>
<feature type="non-terminal residue" evidence="1">
    <location>
        <position position="1"/>
    </location>
</feature>
<keyword evidence="2" id="KW-1185">Reference proteome</keyword>
<dbReference type="Proteomes" id="UP001233999">
    <property type="component" value="Unassembled WGS sequence"/>
</dbReference>
<name>A0AAD8EFL7_DIPPU</name>
<sequence>RAVTQVESPTSRAVKFHRTSLLPVEQFFHIRDSFTFEIEPPTSRAFFTFTVESRPVRAVSRTSLLP</sequence>